<evidence type="ECO:0000259" key="1">
    <source>
        <dbReference type="Pfam" id="PF17921"/>
    </source>
</evidence>
<name>A0AAV4QWY3_9ARAC</name>
<dbReference type="EMBL" id="BPLQ01005286">
    <property type="protein sequence ID" value="GIY13765.1"/>
    <property type="molecule type" value="Genomic_DNA"/>
</dbReference>
<accession>A0AAV4QWY3</accession>
<dbReference type="Gene3D" id="1.10.340.70">
    <property type="match status" value="1"/>
</dbReference>
<comment type="caution">
    <text evidence="2">The sequence shown here is derived from an EMBL/GenBank/DDBJ whole genome shotgun (WGS) entry which is preliminary data.</text>
</comment>
<protein>
    <recommendedName>
        <fullName evidence="1">Integrase zinc-binding domain-containing protein</fullName>
    </recommendedName>
</protein>
<sequence length="115" mass="13245">MDLLINPPASRIQICLFKSKRAILLPRNYKISAMIIKEAHIANLHAGPTLLARILKQTYWIVGAKRLIRKIVNKCVCCRYHSKPVKQLMEICRRLVSRLDELLQTPVVISQDQSK</sequence>
<evidence type="ECO:0000313" key="3">
    <source>
        <dbReference type="Proteomes" id="UP001054837"/>
    </source>
</evidence>
<dbReference type="PANTHER" id="PTHR47331:SF2">
    <property type="match status" value="1"/>
</dbReference>
<reference evidence="2 3" key="1">
    <citation type="submission" date="2021-06" db="EMBL/GenBank/DDBJ databases">
        <title>Caerostris darwini draft genome.</title>
        <authorList>
            <person name="Kono N."/>
            <person name="Arakawa K."/>
        </authorList>
    </citation>
    <scope>NUCLEOTIDE SEQUENCE [LARGE SCALE GENOMIC DNA]</scope>
</reference>
<organism evidence="2 3">
    <name type="scientific">Caerostris darwini</name>
    <dbReference type="NCBI Taxonomy" id="1538125"/>
    <lineage>
        <taxon>Eukaryota</taxon>
        <taxon>Metazoa</taxon>
        <taxon>Ecdysozoa</taxon>
        <taxon>Arthropoda</taxon>
        <taxon>Chelicerata</taxon>
        <taxon>Arachnida</taxon>
        <taxon>Araneae</taxon>
        <taxon>Araneomorphae</taxon>
        <taxon>Entelegynae</taxon>
        <taxon>Araneoidea</taxon>
        <taxon>Araneidae</taxon>
        <taxon>Caerostris</taxon>
    </lineage>
</organism>
<dbReference type="AlphaFoldDB" id="A0AAV4QWY3"/>
<proteinExistence type="predicted"/>
<dbReference type="InterPro" id="IPR041588">
    <property type="entry name" value="Integrase_H2C2"/>
</dbReference>
<feature type="domain" description="Integrase zinc-binding" evidence="1">
    <location>
        <begin position="34"/>
        <end position="81"/>
    </location>
</feature>
<dbReference type="PANTHER" id="PTHR47331">
    <property type="entry name" value="PHD-TYPE DOMAIN-CONTAINING PROTEIN"/>
    <property type="match status" value="1"/>
</dbReference>
<dbReference type="Pfam" id="PF17921">
    <property type="entry name" value="Integrase_H2C2"/>
    <property type="match status" value="1"/>
</dbReference>
<evidence type="ECO:0000313" key="2">
    <source>
        <dbReference type="EMBL" id="GIY13765.1"/>
    </source>
</evidence>
<dbReference type="Proteomes" id="UP001054837">
    <property type="component" value="Unassembled WGS sequence"/>
</dbReference>
<keyword evidence="3" id="KW-1185">Reference proteome</keyword>
<gene>
    <name evidence="2" type="ORF">CDAR_531441</name>
</gene>